<dbReference type="EMBL" id="UAQE01000004">
    <property type="protein sequence ID" value="SPU38219.1"/>
    <property type="molecule type" value="Genomic_DNA"/>
</dbReference>
<name>A0A2X1A1R2_9BACI</name>
<evidence type="ECO:0000313" key="3">
    <source>
        <dbReference type="Proteomes" id="UP000251431"/>
    </source>
</evidence>
<organism evidence="2 3">
    <name type="scientific">Lysinibacillus capsici</name>
    <dbReference type="NCBI Taxonomy" id="2115968"/>
    <lineage>
        <taxon>Bacteria</taxon>
        <taxon>Bacillati</taxon>
        <taxon>Bacillota</taxon>
        <taxon>Bacilli</taxon>
        <taxon>Bacillales</taxon>
        <taxon>Bacillaceae</taxon>
        <taxon>Lysinibacillus</taxon>
    </lineage>
</organism>
<dbReference type="RefSeq" id="WP_112118268.1">
    <property type="nucleotide sequence ID" value="NZ_CP185952.1"/>
</dbReference>
<gene>
    <name evidence="2" type="ORF">NCTC7582_04173</name>
</gene>
<dbReference type="GO" id="GO:0106274">
    <property type="term" value="F:NAD+-protein-arginine ADP-ribosyltransferase activity"/>
    <property type="evidence" value="ECO:0007669"/>
    <property type="project" value="UniProtKB-EC"/>
</dbReference>
<dbReference type="Pfam" id="PF04233">
    <property type="entry name" value="Phage_Mu_F"/>
    <property type="match status" value="1"/>
</dbReference>
<feature type="domain" description="Phage head morphogenesis" evidence="1">
    <location>
        <begin position="150"/>
        <end position="265"/>
    </location>
</feature>
<keyword evidence="2" id="KW-0808">Transferase</keyword>
<keyword evidence="2" id="KW-0328">Glycosyltransferase</keyword>
<accession>A0A2X1A1R2</accession>
<dbReference type="Proteomes" id="UP000251431">
    <property type="component" value="Unassembled WGS sequence"/>
</dbReference>
<dbReference type="STRING" id="1421.A2J09_08355"/>
<dbReference type="InterPro" id="IPR006528">
    <property type="entry name" value="Phage_head_morphogenesis_dom"/>
</dbReference>
<dbReference type="EC" id="2.4.2.31" evidence="2"/>
<proteinExistence type="predicted"/>
<sequence>MNQQEINRILDDLEAKAQRDIEVVFARRLKTILVQMFEMHKKFGKNGQATWTDVNKYNRFNQEMKLIAQQLNADYKEIIKLIQASEERLYIERYLLMAYLLQQSTGEEMGFKIPSAEVIQAALTNPVEFLTLPKVFEAHRNDIMRRLNIEIAQSLQAGESYTDMAIRIENAMGWTRKKAILVARTEGGRVRSQVDLAIEEQASKTARLTKVWMSSLDTRVRKSHRKLDGQKADKEGYYHYGKWKSKAPRLWGVASMDIQCRCHTIYMVNGKLPEYRRGRDYMDDTYQKQLATRIDSYMSNLGLTYKQAFNKAYKEVKPPSVTVPYVSYEDWRQQFSGGEQM</sequence>
<reference evidence="2 3" key="1">
    <citation type="submission" date="2018-06" db="EMBL/GenBank/DDBJ databases">
        <authorList>
            <consortium name="Pathogen Informatics"/>
            <person name="Doyle S."/>
        </authorList>
    </citation>
    <scope>NUCLEOTIDE SEQUENCE [LARGE SCALE GENOMIC DNA]</scope>
    <source>
        <strain evidence="2 3">NCTC7582</strain>
    </source>
</reference>
<protein>
    <submittedName>
        <fullName evidence="2">Phage related minor head protein</fullName>
        <ecNumber evidence="2">2.4.2.31</ecNumber>
    </submittedName>
</protein>
<evidence type="ECO:0000313" key="2">
    <source>
        <dbReference type="EMBL" id="SPU38219.1"/>
    </source>
</evidence>
<evidence type="ECO:0000259" key="1">
    <source>
        <dbReference type="Pfam" id="PF04233"/>
    </source>
</evidence>
<dbReference type="AlphaFoldDB" id="A0A2X1A1R2"/>